<dbReference type="PANTHER" id="PTHR30040">
    <property type="entry name" value="THIAMINE BIOSYNTHESIS LIPOPROTEIN APBE"/>
    <property type="match status" value="1"/>
</dbReference>
<gene>
    <name evidence="14" type="ORF">GCM10008964_19230</name>
</gene>
<organism evidence="14 15">
    <name type="scientific">Methylophaga marina</name>
    <dbReference type="NCBI Taxonomy" id="45495"/>
    <lineage>
        <taxon>Bacteria</taxon>
        <taxon>Pseudomonadati</taxon>
        <taxon>Pseudomonadota</taxon>
        <taxon>Gammaproteobacteria</taxon>
        <taxon>Thiotrichales</taxon>
        <taxon>Piscirickettsiaceae</taxon>
        <taxon>Methylophaga</taxon>
    </lineage>
</organism>
<comment type="subcellular location">
    <subcellularLocation>
        <location evidence="13">Cell inner membrane</location>
        <topology evidence="13">Lipid-anchor</topology>
        <orientation evidence="13">Periplasmic side</orientation>
    </subcellularLocation>
</comment>
<evidence type="ECO:0000256" key="4">
    <source>
        <dbReference type="ARBA" id="ARBA00016337"/>
    </source>
</evidence>
<keyword evidence="9 12" id="KW-0460">Magnesium</keyword>
<comment type="catalytic activity">
    <reaction evidence="11 12 13">
        <text>L-threonyl-[protein] + FAD = FMN-L-threonyl-[protein] + AMP + H(+)</text>
        <dbReference type="Rhea" id="RHEA:36847"/>
        <dbReference type="Rhea" id="RHEA-COMP:11060"/>
        <dbReference type="Rhea" id="RHEA-COMP:11061"/>
        <dbReference type="ChEBI" id="CHEBI:15378"/>
        <dbReference type="ChEBI" id="CHEBI:30013"/>
        <dbReference type="ChEBI" id="CHEBI:57692"/>
        <dbReference type="ChEBI" id="CHEBI:74257"/>
        <dbReference type="ChEBI" id="CHEBI:456215"/>
        <dbReference type="EC" id="2.7.1.180"/>
    </reaction>
</comment>
<evidence type="ECO:0000256" key="1">
    <source>
        <dbReference type="ARBA" id="ARBA00001946"/>
    </source>
</evidence>
<feature type="signal peptide" evidence="13">
    <location>
        <begin position="1"/>
        <end position="19"/>
    </location>
</feature>
<evidence type="ECO:0000256" key="11">
    <source>
        <dbReference type="ARBA" id="ARBA00048540"/>
    </source>
</evidence>
<keyword evidence="6 12" id="KW-0808">Transferase</keyword>
<dbReference type="EMBL" id="BAAADG010000006">
    <property type="protein sequence ID" value="GAA0227969.1"/>
    <property type="molecule type" value="Genomic_DNA"/>
</dbReference>
<keyword evidence="7 12" id="KW-0479">Metal-binding</keyword>
<keyword evidence="13" id="KW-0472">Membrane</keyword>
<dbReference type="Pfam" id="PF02424">
    <property type="entry name" value="ApbE"/>
    <property type="match status" value="1"/>
</dbReference>
<keyword evidence="13" id="KW-0732">Signal</keyword>
<dbReference type="PROSITE" id="PS51257">
    <property type="entry name" value="PROKAR_LIPOPROTEIN"/>
    <property type="match status" value="1"/>
</dbReference>
<keyword evidence="13" id="KW-0997">Cell inner membrane</keyword>
<dbReference type="RefSeq" id="WP_343749687.1">
    <property type="nucleotide sequence ID" value="NZ_BAAADG010000006.1"/>
</dbReference>
<comment type="similarity">
    <text evidence="2 12 13">Belongs to the ApbE family.</text>
</comment>
<reference evidence="14 15" key="1">
    <citation type="journal article" date="2019" name="Int. J. Syst. Evol. Microbiol.">
        <title>The Global Catalogue of Microorganisms (GCM) 10K type strain sequencing project: providing services to taxonomists for standard genome sequencing and annotation.</title>
        <authorList>
            <consortium name="The Broad Institute Genomics Platform"/>
            <consortium name="The Broad Institute Genome Sequencing Center for Infectious Disease"/>
            <person name="Wu L."/>
            <person name="Ma J."/>
        </authorList>
    </citation>
    <scope>NUCLEOTIDE SEQUENCE [LARGE SCALE GENOMIC DNA]</scope>
    <source>
        <strain evidence="14 15">JCM 6886</strain>
    </source>
</reference>
<sequence length="351" mass="38474">MMKLFPLLLILVALLTACGEPQESARQAKFYAFGTEIDVSLYGVDAETAEKTVDALEDSFNAINDTWHAWKPSTLTRINKAIANGEPVEIKPQVAAVIEEAATYAKESHHLFNPAAGKLFELWGYHRDDWFESRPPPAQDKIDAWLKAAPSMENIHIQDNILTSDNPMVKLGFGGFAKGTAVDAAIEALKKQGVNNAIINIGGDLRAIGKHGHRPWVIGIRHPRKEAAMLASVAVSGDESVFTSGDYERFFTYEGKRYPHILDPRTGYPAQDNISATVIHQQAARADAAATALIVAGKDWPEIAASMGIKEVMIVRTDGQVEMTPSMQKKIHFTDKSTQPILREIGTTTTP</sequence>
<evidence type="ECO:0000256" key="10">
    <source>
        <dbReference type="ARBA" id="ARBA00031306"/>
    </source>
</evidence>
<proteinExistence type="inferred from homology"/>
<evidence type="ECO:0000256" key="6">
    <source>
        <dbReference type="ARBA" id="ARBA00022679"/>
    </source>
</evidence>
<dbReference type="Proteomes" id="UP001501476">
    <property type="component" value="Unassembled WGS sequence"/>
</dbReference>
<evidence type="ECO:0000256" key="7">
    <source>
        <dbReference type="ARBA" id="ARBA00022723"/>
    </source>
</evidence>
<keyword evidence="13" id="KW-1003">Cell membrane</keyword>
<evidence type="ECO:0000313" key="15">
    <source>
        <dbReference type="Proteomes" id="UP001501476"/>
    </source>
</evidence>
<keyword evidence="5 12" id="KW-0285">Flavoprotein</keyword>
<dbReference type="SUPFAM" id="SSF143631">
    <property type="entry name" value="ApbE-like"/>
    <property type="match status" value="1"/>
</dbReference>
<evidence type="ECO:0000256" key="12">
    <source>
        <dbReference type="PIRNR" id="PIRNR006268"/>
    </source>
</evidence>
<protein>
    <recommendedName>
        <fullName evidence="4 12">FAD:protein FMN transferase</fullName>
        <ecNumber evidence="3 12">2.7.1.180</ecNumber>
    </recommendedName>
    <alternativeName>
        <fullName evidence="10 12">Flavin transferase</fullName>
    </alternativeName>
</protein>
<evidence type="ECO:0000256" key="13">
    <source>
        <dbReference type="RuleBase" id="RU363002"/>
    </source>
</evidence>
<dbReference type="PANTHER" id="PTHR30040:SF2">
    <property type="entry name" value="FAD:PROTEIN FMN TRANSFERASE"/>
    <property type="match status" value="1"/>
</dbReference>
<dbReference type="InterPro" id="IPR003374">
    <property type="entry name" value="ApbE-like_sf"/>
</dbReference>
<dbReference type="PIRSF" id="PIRSF006268">
    <property type="entry name" value="ApbE"/>
    <property type="match status" value="1"/>
</dbReference>
<evidence type="ECO:0000256" key="5">
    <source>
        <dbReference type="ARBA" id="ARBA00022630"/>
    </source>
</evidence>
<name>A0ABN0TR08_9GAMM</name>
<keyword evidence="15" id="KW-1185">Reference proteome</keyword>
<evidence type="ECO:0000313" key="14">
    <source>
        <dbReference type="EMBL" id="GAA0227969.1"/>
    </source>
</evidence>
<evidence type="ECO:0000256" key="8">
    <source>
        <dbReference type="ARBA" id="ARBA00022827"/>
    </source>
</evidence>
<accession>A0ABN0TR08</accession>
<keyword evidence="13" id="KW-0449">Lipoprotein</keyword>
<comment type="function">
    <text evidence="13">Flavin transferase that catalyzes the transfer of the FMN moiety of FAD and its covalent binding to the hydroxyl group of a threonine residue in a target flavoprotein.</text>
</comment>
<dbReference type="GO" id="GO:0016740">
    <property type="term" value="F:transferase activity"/>
    <property type="evidence" value="ECO:0007669"/>
    <property type="project" value="UniProtKB-KW"/>
</dbReference>
<evidence type="ECO:0000256" key="9">
    <source>
        <dbReference type="ARBA" id="ARBA00022842"/>
    </source>
</evidence>
<feature type="chain" id="PRO_5044990537" description="FAD:protein FMN transferase" evidence="13">
    <location>
        <begin position="20"/>
        <end position="351"/>
    </location>
</feature>
<dbReference type="Gene3D" id="3.10.520.10">
    <property type="entry name" value="ApbE-like domains"/>
    <property type="match status" value="1"/>
</dbReference>
<evidence type="ECO:0000256" key="2">
    <source>
        <dbReference type="ARBA" id="ARBA00008282"/>
    </source>
</evidence>
<dbReference type="EC" id="2.7.1.180" evidence="3 12"/>
<keyword evidence="8 12" id="KW-0274">FAD</keyword>
<comment type="caution">
    <text evidence="14">The sequence shown here is derived from an EMBL/GenBank/DDBJ whole genome shotgun (WGS) entry which is preliminary data.</text>
</comment>
<comment type="cofactor">
    <cofactor evidence="1 13">
        <name>Mg(2+)</name>
        <dbReference type="ChEBI" id="CHEBI:18420"/>
    </cofactor>
</comment>
<evidence type="ECO:0000256" key="3">
    <source>
        <dbReference type="ARBA" id="ARBA00011955"/>
    </source>
</evidence>
<dbReference type="InterPro" id="IPR024932">
    <property type="entry name" value="ApbE"/>
</dbReference>